<proteinExistence type="predicted"/>
<feature type="compositionally biased region" description="Polar residues" evidence="1">
    <location>
        <begin position="44"/>
        <end position="73"/>
    </location>
</feature>
<dbReference type="RefSeq" id="WP_151970649.1">
    <property type="nucleotide sequence ID" value="NZ_AP019860.1"/>
</dbReference>
<gene>
    <name evidence="2" type="ORF">UABAM_04987</name>
</gene>
<keyword evidence="3" id="KW-1185">Reference proteome</keyword>
<organism evidence="2 3">
    <name type="scientific">Uabimicrobium amorphum</name>
    <dbReference type="NCBI Taxonomy" id="2596890"/>
    <lineage>
        <taxon>Bacteria</taxon>
        <taxon>Pseudomonadati</taxon>
        <taxon>Planctomycetota</taxon>
        <taxon>Candidatus Uabimicrobiia</taxon>
        <taxon>Candidatus Uabimicrobiales</taxon>
        <taxon>Candidatus Uabimicrobiaceae</taxon>
        <taxon>Candidatus Uabimicrobium</taxon>
    </lineage>
</organism>
<reference evidence="2 3" key="1">
    <citation type="submission" date="2019-08" db="EMBL/GenBank/DDBJ databases">
        <title>Complete genome sequence of Candidatus Uab amorphum.</title>
        <authorList>
            <person name="Shiratori T."/>
            <person name="Suzuki S."/>
            <person name="Kakizawa Y."/>
            <person name="Ishida K."/>
        </authorList>
    </citation>
    <scope>NUCLEOTIDE SEQUENCE [LARGE SCALE GENOMIC DNA]</scope>
    <source>
        <strain evidence="2 3">SRT547</strain>
    </source>
</reference>
<evidence type="ECO:0008006" key="4">
    <source>
        <dbReference type="Google" id="ProtNLM"/>
    </source>
</evidence>
<dbReference type="Gene3D" id="3.30.200.20">
    <property type="entry name" value="Phosphorylase Kinase, domain 1"/>
    <property type="match status" value="1"/>
</dbReference>
<protein>
    <recommendedName>
        <fullName evidence="4">Protein kinase domain-containing protein</fullName>
    </recommendedName>
</protein>
<accession>A0A5S9IS98</accession>
<dbReference type="KEGG" id="uam:UABAM_04987"/>
<dbReference type="InterPro" id="IPR011009">
    <property type="entry name" value="Kinase-like_dom_sf"/>
</dbReference>
<feature type="region of interest" description="Disordered" evidence="1">
    <location>
        <begin position="44"/>
        <end position="119"/>
    </location>
</feature>
<name>A0A5S9IS98_UABAM</name>
<feature type="compositionally biased region" description="Polar residues" evidence="1">
    <location>
        <begin position="82"/>
        <end position="95"/>
    </location>
</feature>
<feature type="compositionally biased region" description="Polar residues" evidence="1">
    <location>
        <begin position="106"/>
        <end position="118"/>
    </location>
</feature>
<evidence type="ECO:0000313" key="3">
    <source>
        <dbReference type="Proteomes" id="UP000326354"/>
    </source>
</evidence>
<dbReference type="Proteomes" id="UP000326354">
    <property type="component" value="Chromosome"/>
</dbReference>
<evidence type="ECO:0000256" key="1">
    <source>
        <dbReference type="SAM" id="MobiDB-lite"/>
    </source>
</evidence>
<evidence type="ECO:0000313" key="2">
    <source>
        <dbReference type="EMBL" id="BBM86601.1"/>
    </source>
</evidence>
<sequence length="177" mass="20198">MDKDTFRSLWSKILEQGNSQKHSVRNTYKSREMTFSHDITVFPQRQTFSSDGAIQSDHPSSTDTFSENSTVSPDENPVNVDSIRQTFSGDSTKNPQDPAEKVTFSAKETTPPKNSTPVHTDFYVEKDYQNYQEINRGGMGIIYQAEQTKLKREIAIKKTLPQVEKNKFLAESLVQRI</sequence>
<dbReference type="SUPFAM" id="SSF56112">
    <property type="entry name" value="Protein kinase-like (PK-like)"/>
    <property type="match status" value="1"/>
</dbReference>
<dbReference type="EMBL" id="AP019860">
    <property type="protein sequence ID" value="BBM86601.1"/>
    <property type="molecule type" value="Genomic_DNA"/>
</dbReference>
<dbReference type="AlphaFoldDB" id="A0A5S9IS98"/>